<organism evidence="2 3">
    <name type="scientific">Bordetella avium (strain 197N)</name>
    <dbReference type="NCBI Taxonomy" id="360910"/>
    <lineage>
        <taxon>Bacteria</taxon>
        <taxon>Pseudomonadati</taxon>
        <taxon>Pseudomonadota</taxon>
        <taxon>Betaproteobacteria</taxon>
        <taxon>Burkholderiales</taxon>
        <taxon>Alcaligenaceae</taxon>
        <taxon>Bordetella</taxon>
    </lineage>
</organism>
<dbReference type="KEGG" id="bav:BAV0853"/>
<evidence type="ECO:0000313" key="3">
    <source>
        <dbReference type="Proteomes" id="UP000001977"/>
    </source>
</evidence>
<reference evidence="2 3" key="1">
    <citation type="journal article" date="2006" name="J. Bacteriol.">
        <title>Comparison of the genome sequence of the poultry pathogen Bordetella avium with those of B. bronchiseptica, B. pertussis, and B. parapertussis reveals extensive diversity in surface structures associated with host interaction.</title>
        <authorList>
            <person name="Sebaihia M."/>
            <person name="Preston A."/>
            <person name="Maskell D.J."/>
            <person name="Kuzmiak H."/>
            <person name="Connell T.D."/>
            <person name="King N.D."/>
            <person name="Orndorff P.E."/>
            <person name="Miyamoto D.M."/>
            <person name="Thomson N.R."/>
            <person name="Harris D."/>
            <person name="Goble A."/>
            <person name="Lord A."/>
            <person name="Murphy L."/>
            <person name="Quail M.A."/>
            <person name="Rutter S."/>
            <person name="Squares R."/>
            <person name="Squares S."/>
            <person name="Woodward J."/>
            <person name="Parkhill J."/>
            <person name="Temple L.M."/>
        </authorList>
    </citation>
    <scope>NUCLEOTIDE SEQUENCE [LARGE SCALE GENOMIC DNA]</scope>
    <source>
        <strain evidence="2 3">197N</strain>
    </source>
</reference>
<feature type="chain" id="PRO_5004211912" evidence="1">
    <location>
        <begin position="20"/>
        <end position="262"/>
    </location>
</feature>
<protein>
    <submittedName>
        <fullName evidence="2">Lipoprotein</fullName>
    </submittedName>
</protein>
<evidence type="ECO:0000256" key="1">
    <source>
        <dbReference type="SAM" id="SignalP"/>
    </source>
</evidence>
<feature type="signal peptide" evidence="1">
    <location>
        <begin position="1"/>
        <end position="19"/>
    </location>
</feature>
<name>Q2KW98_BORA1</name>
<dbReference type="PROSITE" id="PS51257">
    <property type="entry name" value="PROKAR_LIPOPROTEIN"/>
    <property type="match status" value="1"/>
</dbReference>
<dbReference type="EMBL" id="AM167904">
    <property type="protein sequence ID" value="CAJ48464.1"/>
    <property type="molecule type" value="Genomic_DNA"/>
</dbReference>
<sequence length="262" mass="28264">MLNRRGLALLFIVSSAALLQGCSPTIKTAWSKILERCADSDINSSTTLFFGASNTLGPGSIWRKAPEAAGGGYRVRWRNHAIPDAKAWSLAGQTFTCDGINSIHLSGDAVGSFSTEILPVSGQLQTDFALAKSIKVTASKMRWNEVMEGPFEQTIAQLPDTAPIKEDLARPGRLVLYRALKVEGFDTTLSFDAPISAMLQGKYPNNPQMILPGHDTLSASFKWVNDSELHVSVPSGFYVAGQLVPFNTVSGFASNTTPIEIE</sequence>
<keyword evidence="3" id="KW-1185">Reference proteome</keyword>
<keyword evidence="2" id="KW-0449">Lipoprotein</keyword>
<keyword evidence="1" id="KW-0732">Signal</keyword>
<proteinExistence type="predicted"/>
<gene>
    <name evidence="2" type="ordered locus">BAV0853</name>
</gene>
<accession>Q2KW98</accession>
<dbReference type="Proteomes" id="UP000001977">
    <property type="component" value="Chromosome"/>
</dbReference>
<dbReference type="HOGENOM" id="CLU_1060356_0_0_4"/>
<dbReference type="AlphaFoldDB" id="Q2KW98"/>
<evidence type="ECO:0000313" key="2">
    <source>
        <dbReference type="EMBL" id="CAJ48464.1"/>
    </source>
</evidence>